<keyword evidence="2 8" id="KW-0547">Nucleotide-binding</keyword>
<feature type="compositionally biased region" description="Gly residues" evidence="9">
    <location>
        <begin position="164"/>
        <end position="173"/>
    </location>
</feature>
<feature type="domain" description="DEAD-box RNA helicase Q" evidence="11">
    <location>
        <begin position="238"/>
        <end position="266"/>
    </location>
</feature>
<dbReference type="InterPro" id="IPR014001">
    <property type="entry name" value="Helicase_ATP-bd"/>
</dbReference>
<feature type="region of interest" description="Disordered" evidence="9">
    <location>
        <begin position="104"/>
        <end position="124"/>
    </location>
</feature>
<dbReference type="OrthoDB" id="196131at2759"/>
<evidence type="ECO:0000313" key="13">
    <source>
        <dbReference type="Proteomes" id="UP000283509"/>
    </source>
</evidence>
<evidence type="ECO:0000313" key="12">
    <source>
        <dbReference type="EMBL" id="ROT69509.1"/>
    </source>
</evidence>
<evidence type="ECO:0000256" key="1">
    <source>
        <dbReference type="ARBA" id="ARBA00012552"/>
    </source>
</evidence>
<dbReference type="STRING" id="6689.A0A423SZ96"/>
<keyword evidence="5 8" id="KW-0067">ATP-binding</keyword>
<name>A0A423SZ96_PENVA</name>
<accession>A0A423SZ96</accession>
<dbReference type="FunFam" id="3.40.50.300:FF:000079">
    <property type="entry name" value="probable ATP-dependent RNA helicase DDX17"/>
    <property type="match status" value="1"/>
</dbReference>
<keyword evidence="4 8" id="KW-0347">Helicase</keyword>
<dbReference type="EC" id="3.6.4.13" evidence="1"/>
<proteinExistence type="inferred from homology"/>
<feature type="compositionally biased region" description="Basic and acidic residues" evidence="9">
    <location>
        <begin position="63"/>
        <end position="75"/>
    </location>
</feature>
<comment type="catalytic activity">
    <reaction evidence="6">
        <text>ATP + H2O = ADP + phosphate + H(+)</text>
        <dbReference type="Rhea" id="RHEA:13065"/>
        <dbReference type="ChEBI" id="CHEBI:15377"/>
        <dbReference type="ChEBI" id="CHEBI:15378"/>
        <dbReference type="ChEBI" id="CHEBI:30616"/>
        <dbReference type="ChEBI" id="CHEBI:43474"/>
        <dbReference type="ChEBI" id="CHEBI:456216"/>
        <dbReference type="EC" id="3.6.4.13"/>
    </reaction>
</comment>
<dbReference type="GO" id="GO:0016787">
    <property type="term" value="F:hydrolase activity"/>
    <property type="evidence" value="ECO:0007669"/>
    <property type="project" value="UniProtKB-KW"/>
</dbReference>
<evidence type="ECO:0000256" key="4">
    <source>
        <dbReference type="ARBA" id="ARBA00022806"/>
    </source>
</evidence>
<keyword evidence="13" id="KW-1185">Reference proteome</keyword>
<dbReference type="InterPro" id="IPR011545">
    <property type="entry name" value="DEAD/DEAH_box_helicase_dom"/>
</dbReference>
<dbReference type="SUPFAM" id="SSF52540">
    <property type="entry name" value="P-loop containing nucleoside triphosphate hydrolases"/>
    <property type="match status" value="1"/>
</dbReference>
<dbReference type="Pfam" id="PF00270">
    <property type="entry name" value="DEAD"/>
    <property type="match status" value="1"/>
</dbReference>
<evidence type="ECO:0000256" key="8">
    <source>
        <dbReference type="RuleBase" id="RU000492"/>
    </source>
</evidence>
<evidence type="ECO:0000256" key="5">
    <source>
        <dbReference type="ARBA" id="ARBA00022840"/>
    </source>
</evidence>
<feature type="region of interest" description="Disordered" evidence="9">
    <location>
        <begin position="1"/>
        <end position="92"/>
    </location>
</feature>
<dbReference type="GO" id="GO:0003724">
    <property type="term" value="F:RNA helicase activity"/>
    <property type="evidence" value="ECO:0007669"/>
    <property type="project" value="UniProtKB-EC"/>
</dbReference>
<evidence type="ECO:0000256" key="6">
    <source>
        <dbReference type="ARBA" id="ARBA00047984"/>
    </source>
</evidence>
<evidence type="ECO:0000256" key="7">
    <source>
        <dbReference type="PROSITE-ProRule" id="PRU00552"/>
    </source>
</evidence>
<dbReference type="Proteomes" id="UP000283509">
    <property type="component" value="Unassembled WGS sequence"/>
</dbReference>
<dbReference type="PANTHER" id="PTHR47958">
    <property type="entry name" value="ATP-DEPENDENT RNA HELICASE DBP3"/>
    <property type="match status" value="1"/>
</dbReference>
<feature type="domain" description="Helicase ATP-binding" evidence="10">
    <location>
        <begin position="269"/>
        <end position="414"/>
    </location>
</feature>
<dbReference type="SMART" id="SM00487">
    <property type="entry name" value="DEXDc"/>
    <property type="match status" value="1"/>
</dbReference>
<evidence type="ECO:0000256" key="3">
    <source>
        <dbReference type="ARBA" id="ARBA00022801"/>
    </source>
</evidence>
<dbReference type="PROSITE" id="PS51195">
    <property type="entry name" value="Q_MOTIF"/>
    <property type="match status" value="1"/>
</dbReference>
<reference evidence="12 13" key="2">
    <citation type="submission" date="2019-01" db="EMBL/GenBank/DDBJ databases">
        <title>The decoding of complex shrimp genome reveals the adaptation for benthos swimmer, frequently molting mechanism and breeding impact on genome.</title>
        <authorList>
            <person name="Sun Y."/>
            <person name="Gao Y."/>
            <person name="Yu Y."/>
        </authorList>
    </citation>
    <scope>NUCLEOTIDE SEQUENCE [LARGE SCALE GENOMIC DNA]</scope>
    <source>
        <tissue evidence="12">Muscle</tissue>
    </source>
</reference>
<dbReference type="Gene3D" id="3.40.50.300">
    <property type="entry name" value="P-loop containing nucleotide triphosphate hydrolases"/>
    <property type="match status" value="1"/>
</dbReference>
<evidence type="ECO:0000259" key="10">
    <source>
        <dbReference type="PROSITE" id="PS51192"/>
    </source>
</evidence>
<reference evidence="12 13" key="1">
    <citation type="submission" date="2018-04" db="EMBL/GenBank/DDBJ databases">
        <authorList>
            <person name="Zhang X."/>
            <person name="Yuan J."/>
            <person name="Li F."/>
            <person name="Xiang J."/>
        </authorList>
    </citation>
    <scope>NUCLEOTIDE SEQUENCE [LARGE SCALE GENOMIC DNA]</scope>
    <source>
        <tissue evidence="12">Muscle</tissue>
    </source>
</reference>
<sequence length="414" mass="45908">MFGDENTLEWKSSTLDIRRRHFGSHGSPRRRRRGRTSGRAEEPPKCDGMMLCGAEISAGSTDRGGKRDEARERRAASRPPIPRIRPRLPSQERNAGSLFPLFASVPPSPSPPAAAQGLRSPRRPAWSVDGACEGRGERGFLCVLGKISPGEKVAILDDWGRGGGYGGSGGGGRPSLKGRQPGERLRKPKWDLSRLAPFEKNFYQPTPVVVNRQPYEVEQYRNEKEITLRGKNIPNPIQYFTDYNFPDYVMAEIRRQGYEAPTPIQAQGWPISLQGRDFVGIAQTGSGKTLGYILPAIVHINHQPYLERGDGPIALILAPTRELAQQILTVAQDFGSSSKIRSTCVFGGAPKGPQIRDLERGVEICIATPGRLIDFLEAGKTNLRRCTYLVLDEADRMLDMGFEPQIRKIVEQIR</sequence>
<feature type="region of interest" description="Disordered" evidence="9">
    <location>
        <begin position="164"/>
        <end position="187"/>
    </location>
</feature>
<gene>
    <name evidence="12" type="ORF">C7M84_012276</name>
</gene>
<dbReference type="PROSITE" id="PS51192">
    <property type="entry name" value="HELICASE_ATP_BIND_1"/>
    <property type="match status" value="1"/>
</dbReference>
<dbReference type="InterPro" id="IPR027417">
    <property type="entry name" value="P-loop_NTPase"/>
</dbReference>
<comment type="similarity">
    <text evidence="8">Belongs to the DEAD box helicase family.</text>
</comment>
<feature type="compositionally biased region" description="Basic residues" evidence="9">
    <location>
        <begin position="18"/>
        <end position="36"/>
    </location>
</feature>
<evidence type="ECO:0000256" key="9">
    <source>
        <dbReference type="SAM" id="MobiDB-lite"/>
    </source>
</evidence>
<comment type="caution">
    <text evidence="12">The sequence shown here is derived from an EMBL/GenBank/DDBJ whole genome shotgun (WGS) entry which is preliminary data.</text>
</comment>
<dbReference type="GO" id="GO:0003676">
    <property type="term" value="F:nucleic acid binding"/>
    <property type="evidence" value="ECO:0007669"/>
    <property type="project" value="InterPro"/>
</dbReference>
<protein>
    <recommendedName>
        <fullName evidence="1">RNA helicase</fullName>
        <ecNumber evidence="1">3.6.4.13</ecNumber>
    </recommendedName>
</protein>
<dbReference type="EMBL" id="QCYY01002557">
    <property type="protein sequence ID" value="ROT69509.1"/>
    <property type="molecule type" value="Genomic_DNA"/>
</dbReference>
<dbReference type="GO" id="GO:0005524">
    <property type="term" value="F:ATP binding"/>
    <property type="evidence" value="ECO:0007669"/>
    <property type="project" value="UniProtKB-KW"/>
</dbReference>
<dbReference type="PROSITE" id="PS00039">
    <property type="entry name" value="DEAD_ATP_HELICASE"/>
    <property type="match status" value="1"/>
</dbReference>
<feature type="short sequence motif" description="Q motif" evidence="7">
    <location>
        <begin position="238"/>
        <end position="266"/>
    </location>
</feature>
<organism evidence="12 13">
    <name type="scientific">Penaeus vannamei</name>
    <name type="common">Whiteleg shrimp</name>
    <name type="synonym">Litopenaeus vannamei</name>
    <dbReference type="NCBI Taxonomy" id="6689"/>
    <lineage>
        <taxon>Eukaryota</taxon>
        <taxon>Metazoa</taxon>
        <taxon>Ecdysozoa</taxon>
        <taxon>Arthropoda</taxon>
        <taxon>Crustacea</taxon>
        <taxon>Multicrustacea</taxon>
        <taxon>Malacostraca</taxon>
        <taxon>Eumalacostraca</taxon>
        <taxon>Eucarida</taxon>
        <taxon>Decapoda</taxon>
        <taxon>Dendrobranchiata</taxon>
        <taxon>Penaeoidea</taxon>
        <taxon>Penaeidae</taxon>
        <taxon>Penaeus</taxon>
    </lineage>
</organism>
<evidence type="ECO:0000259" key="11">
    <source>
        <dbReference type="PROSITE" id="PS51195"/>
    </source>
</evidence>
<dbReference type="InterPro" id="IPR000629">
    <property type="entry name" value="RNA-helicase_DEAD-box_CS"/>
</dbReference>
<dbReference type="AlphaFoldDB" id="A0A423SZ96"/>
<dbReference type="InterPro" id="IPR014014">
    <property type="entry name" value="RNA_helicase_DEAD_Q_motif"/>
</dbReference>
<keyword evidence="3 8" id="KW-0378">Hydrolase</keyword>
<evidence type="ECO:0000256" key="2">
    <source>
        <dbReference type="ARBA" id="ARBA00022741"/>
    </source>
</evidence>